<dbReference type="AlphaFoldDB" id="A0A5K7YZ27"/>
<evidence type="ECO:0000313" key="3">
    <source>
        <dbReference type="Proteomes" id="UP000427769"/>
    </source>
</evidence>
<dbReference type="OrthoDB" id="5472278at2"/>
<evidence type="ECO:0000313" key="2">
    <source>
        <dbReference type="EMBL" id="BBO73868.1"/>
    </source>
</evidence>
<dbReference type="EMBL" id="AP021875">
    <property type="protein sequence ID" value="BBO73868.1"/>
    <property type="molecule type" value="Genomic_DNA"/>
</dbReference>
<protein>
    <submittedName>
        <fullName evidence="2">Uncharacterized protein</fullName>
    </submittedName>
</protein>
<proteinExistence type="predicted"/>
<name>A0A5K7YZ27_9BACT</name>
<reference evidence="2 3" key="1">
    <citation type="submission" date="2019-11" db="EMBL/GenBank/DDBJ databases">
        <title>Comparative genomics of hydrocarbon-degrading Desulfosarcina strains.</title>
        <authorList>
            <person name="Watanabe M."/>
            <person name="Kojima H."/>
            <person name="Fukui M."/>
        </authorList>
    </citation>
    <scope>NUCLEOTIDE SEQUENCE [LARGE SCALE GENOMIC DNA]</scope>
    <source>
        <strain evidence="2 3">PP31</strain>
    </source>
</reference>
<accession>A0A5K7YZ27</accession>
<keyword evidence="3" id="KW-1185">Reference proteome</keyword>
<sequence>MVLAMTLDTLDNLDDTIKPLYIEKDGKFHLDVDGHDKNDTGDRIPKARLDQEIEKRKASDASLKEIADGFVENVPEDMRDIIPDLPPAAKIKWIQSAQKKGLFDPKPTDGIDTKRPGGKAPENFRGMDPRAIMATGYKTK</sequence>
<dbReference type="RefSeq" id="WP_155302940.1">
    <property type="nucleotide sequence ID" value="NZ_AP021875.1"/>
</dbReference>
<dbReference type="KEGG" id="dwd:DSCW_12850"/>
<gene>
    <name evidence="2" type="ORF">DSCW_12850</name>
</gene>
<dbReference type="Proteomes" id="UP000427769">
    <property type="component" value="Chromosome"/>
</dbReference>
<organism evidence="2 3">
    <name type="scientific">Desulfosarcina widdelii</name>
    <dbReference type="NCBI Taxonomy" id="947919"/>
    <lineage>
        <taxon>Bacteria</taxon>
        <taxon>Pseudomonadati</taxon>
        <taxon>Thermodesulfobacteriota</taxon>
        <taxon>Desulfobacteria</taxon>
        <taxon>Desulfobacterales</taxon>
        <taxon>Desulfosarcinaceae</taxon>
        <taxon>Desulfosarcina</taxon>
    </lineage>
</organism>
<feature type="compositionally biased region" description="Basic and acidic residues" evidence="1">
    <location>
        <begin position="101"/>
        <end position="115"/>
    </location>
</feature>
<feature type="region of interest" description="Disordered" evidence="1">
    <location>
        <begin position="101"/>
        <end position="140"/>
    </location>
</feature>
<evidence type="ECO:0000256" key="1">
    <source>
        <dbReference type="SAM" id="MobiDB-lite"/>
    </source>
</evidence>